<protein>
    <submittedName>
        <fullName evidence="2">Uncharacterized protein</fullName>
    </submittedName>
</protein>
<evidence type="ECO:0000313" key="3">
    <source>
        <dbReference type="Proteomes" id="UP000192582"/>
    </source>
</evidence>
<name>A0A1W1VK60_9DEIO</name>
<dbReference type="EMBL" id="FWWU01000009">
    <property type="protein sequence ID" value="SMB93673.1"/>
    <property type="molecule type" value="Genomic_DNA"/>
</dbReference>
<keyword evidence="3" id="KW-1185">Reference proteome</keyword>
<reference evidence="2 3" key="1">
    <citation type="submission" date="2017-04" db="EMBL/GenBank/DDBJ databases">
        <authorList>
            <person name="Afonso C.L."/>
            <person name="Miller P.J."/>
            <person name="Scott M.A."/>
            <person name="Spackman E."/>
            <person name="Goraichik I."/>
            <person name="Dimitrov K.M."/>
            <person name="Suarez D.L."/>
            <person name="Swayne D.E."/>
        </authorList>
    </citation>
    <scope>NUCLEOTIDE SEQUENCE [LARGE SCALE GENOMIC DNA]</scope>
    <source>
        <strain evidence="2 3">KR-140</strain>
    </source>
</reference>
<feature type="region of interest" description="Disordered" evidence="1">
    <location>
        <begin position="184"/>
        <end position="215"/>
    </location>
</feature>
<dbReference type="RefSeq" id="WP_084049406.1">
    <property type="nucleotide sequence ID" value="NZ_FWWU01000009.1"/>
</dbReference>
<proteinExistence type="predicted"/>
<gene>
    <name evidence="2" type="ORF">SAMN00790413_02070</name>
</gene>
<accession>A0A1W1VK60</accession>
<sequence length="215" mass="23242">MSTPPELRHTHTLTLPGGPLHFIQDPSLPSYLAGYHAPTMSVIYGGSPPVLHEQEALMRYGQRTVALQKGDALEIVAALGEVCDGWTNVPLDPELTEYIEKLLMSALLSEPVAPMRPDISEPLTEQAAFSPIMRSSGEETRAVQVTFELGRGSSPESMTRGGWRMTRQGIENSQGQLLFAKVEDNPGAAAPGRPEPAAPAQAGFLGRLRSAMTRR</sequence>
<dbReference type="Proteomes" id="UP000192582">
    <property type="component" value="Unassembled WGS sequence"/>
</dbReference>
<organism evidence="2 3">
    <name type="scientific">Deinococcus hopiensis KR-140</name>
    <dbReference type="NCBI Taxonomy" id="695939"/>
    <lineage>
        <taxon>Bacteria</taxon>
        <taxon>Thermotogati</taxon>
        <taxon>Deinococcota</taxon>
        <taxon>Deinococci</taxon>
        <taxon>Deinococcales</taxon>
        <taxon>Deinococcaceae</taxon>
        <taxon>Deinococcus</taxon>
    </lineage>
</organism>
<evidence type="ECO:0000313" key="2">
    <source>
        <dbReference type="EMBL" id="SMB93673.1"/>
    </source>
</evidence>
<dbReference type="AlphaFoldDB" id="A0A1W1VK60"/>
<evidence type="ECO:0000256" key="1">
    <source>
        <dbReference type="SAM" id="MobiDB-lite"/>
    </source>
</evidence>